<reference evidence="3" key="1">
    <citation type="submission" date="2017-01" db="EMBL/GenBank/DDBJ databases">
        <authorList>
            <person name="Wang Y."/>
            <person name="White M."/>
            <person name="Kvist S."/>
            <person name="Moncalvo J.-M."/>
        </authorList>
    </citation>
    <scope>NUCLEOTIDE SEQUENCE [LARGE SCALE GENOMIC DNA]</scope>
    <source>
        <strain evidence="3">ID-206-W2</strain>
    </source>
</reference>
<comment type="caution">
    <text evidence="2">The sequence shown here is derived from an EMBL/GenBank/DDBJ whole genome shotgun (WGS) entry which is preliminary data.</text>
</comment>
<dbReference type="AlphaFoldDB" id="A0A1R1YN79"/>
<feature type="compositionally biased region" description="Polar residues" evidence="1">
    <location>
        <begin position="1"/>
        <end position="10"/>
    </location>
</feature>
<proteinExistence type="predicted"/>
<name>A0A1R1YN79_9FUNG</name>
<dbReference type="Proteomes" id="UP000187429">
    <property type="component" value="Unassembled WGS sequence"/>
</dbReference>
<keyword evidence="3" id="KW-1185">Reference proteome</keyword>
<evidence type="ECO:0000313" key="3">
    <source>
        <dbReference type="Proteomes" id="UP000187429"/>
    </source>
</evidence>
<dbReference type="EMBL" id="LSSM01000626">
    <property type="protein sequence ID" value="OMJ28334.1"/>
    <property type="molecule type" value="Genomic_DNA"/>
</dbReference>
<sequence length="77" mass="8744">MPFMTPNQTPALLHERPSKEHFSANLDSISAPILRIRNATDPNPSSGLRPRSPRNFRNQNMQPHTLDDSTMSPTQFM</sequence>
<evidence type="ECO:0000313" key="2">
    <source>
        <dbReference type="EMBL" id="OMJ28334.1"/>
    </source>
</evidence>
<accession>A0A1R1YN79</accession>
<feature type="compositionally biased region" description="Basic and acidic residues" evidence="1">
    <location>
        <begin position="13"/>
        <end position="22"/>
    </location>
</feature>
<organism evidence="2 3">
    <name type="scientific">Smittium culicis</name>
    <dbReference type="NCBI Taxonomy" id="133412"/>
    <lineage>
        <taxon>Eukaryota</taxon>
        <taxon>Fungi</taxon>
        <taxon>Fungi incertae sedis</taxon>
        <taxon>Zoopagomycota</taxon>
        <taxon>Kickxellomycotina</taxon>
        <taxon>Harpellomycetes</taxon>
        <taxon>Harpellales</taxon>
        <taxon>Legeriomycetaceae</taxon>
        <taxon>Smittium</taxon>
    </lineage>
</organism>
<protein>
    <submittedName>
        <fullName evidence="2">Uncharacterized protein</fullName>
    </submittedName>
</protein>
<feature type="region of interest" description="Disordered" evidence="1">
    <location>
        <begin position="1"/>
        <end position="77"/>
    </location>
</feature>
<gene>
    <name evidence="2" type="ORF">AYI69_g2194</name>
</gene>
<evidence type="ECO:0000256" key="1">
    <source>
        <dbReference type="SAM" id="MobiDB-lite"/>
    </source>
</evidence>
<feature type="compositionally biased region" description="Polar residues" evidence="1">
    <location>
        <begin position="55"/>
        <end position="77"/>
    </location>
</feature>